<proteinExistence type="predicted"/>
<dbReference type="Proteomes" id="UP000516160">
    <property type="component" value="Chromosome"/>
</dbReference>
<feature type="transmembrane region" description="Helical" evidence="1">
    <location>
        <begin position="29"/>
        <end position="46"/>
    </location>
</feature>
<dbReference type="AlphaFoldDB" id="A0A7G9W754"/>
<dbReference type="EMBL" id="CP058559">
    <property type="protein sequence ID" value="QNO14516.1"/>
    <property type="molecule type" value="Genomic_DNA"/>
</dbReference>
<keyword evidence="1" id="KW-0472">Membrane</keyword>
<accession>A0A7G9W754</accession>
<protein>
    <submittedName>
        <fullName evidence="2">Uncharacterized protein</fullName>
    </submittedName>
</protein>
<gene>
    <name evidence="2" type="ORF">HYG86_06855</name>
</gene>
<keyword evidence="1" id="KW-1133">Transmembrane helix</keyword>
<keyword evidence="1" id="KW-0812">Transmembrane</keyword>
<evidence type="ECO:0000256" key="1">
    <source>
        <dbReference type="SAM" id="Phobius"/>
    </source>
</evidence>
<dbReference type="RefSeq" id="WP_213168272.1">
    <property type="nucleotide sequence ID" value="NZ_CP058559.1"/>
</dbReference>
<reference evidence="2 3" key="1">
    <citation type="submission" date="2020-07" db="EMBL/GenBank/DDBJ databases">
        <title>Alkalicella. sp. LB2 genome.</title>
        <authorList>
            <person name="Postec A."/>
            <person name="Quemeneur M."/>
        </authorList>
    </citation>
    <scope>NUCLEOTIDE SEQUENCE [LARGE SCALE GENOMIC DNA]</scope>
    <source>
        <strain evidence="2 3">LB2</strain>
    </source>
</reference>
<organism evidence="2 3">
    <name type="scientific">Alkalicella caledoniensis</name>
    <dbReference type="NCBI Taxonomy" id="2731377"/>
    <lineage>
        <taxon>Bacteria</taxon>
        <taxon>Bacillati</taxon>
        <taxon>Bacillota</taxon>
        <taxon>Clostridia</taxon>
        <taxon>Eubacteriales</taxon>
        <taxon>Proteinivoracaceae</taxon>
        <taxon>Alkalicella</taxon>
    </lineage>
</organism>
<sequence>MFTKATIILLFAALYGFQAKTLFTKKFYMDLFVVTGLYGLAFYYAYSYANGTHAFNPLDIIDMLFEGISEYIFMDILGVQ</sequence>
<name>A0A7G9W754_ALKCA</name>
<dbReference type="KEGG" id="acae:HYG86_06855"/>
<keyword evidence="3" id="KW-1185">Reference proteome</keyword>
<evidence type="ECO:0000313" key="2">
    <source>
        <dbReference type="EMBL" id="QNO14516.1"/>
    </source>
</evidence>
<evidence type="ECO:0000313" key="3">
    <source>
        <dbReference type="Proteomes" id="UP000516160"/>
    </source>
</evidence>